<dbReference type="InterPro" id="IPR039448">
    <property type="entry name" value="Beta_helix"/>
</dbReference>
<evidence type="ECO:0000313" key="3">
    <source>
        <dbReference type="EMBL" id="RZS74547.1"/>
    </source>
</evidence>
<keyword evidence="3" id="KW-0378">Hydrolase</keyword>
<accession>A0A4Q7MZ59</accession>
<name>A0A4Q7MZ59_9BACT</name>
<dbReference type="InterPro" id="IPR011050">
    <property type="entry name" value="Pectin_lyase_fold/virulence"/>
</dbReference>
<dbReference type="SUPFAM" id="SSF51126">
    <property type="entry name" value="Pectin lyase-like"/>
    <property type="match status" value="1"/>
</dbReference>
<dbReference type="EMBL" id="SGXA01000001">
    <property type="protein sequence ID" value="RZS74547.1"/>
    <property type="molecule type" value="Genomic_DNA"/>
</dbReference>
<dbReference type="InterPro" id="IPR006626">
    <property type="entry name" value="PbH1"/>
</dbReference>
<reference evidence="3 4" key="1">
    <citation type="submission" date="2019-02" db="EMBL/GenBank/DDBJ databases">
        <title>Genomic Encyclopedia of Type Strains, Phase IV (KMG-IV): sequencing the most valuable type-strain genomes for metagenomic binning, comparative biology and taxonomic classification.</title>
        <authorList>
            <person name="Goeker M."/>
        </authorList>
    </citation>
    <scope>NUCLEOTIDE SEQUENCE [LARGE SCALE GENOMIC DNA]</scope>
    <source>
        <strain evidence="3 4">DSM 18116</strain>
    </source>
</reference>
<gene>
    <name evidence="3" type="ORF">EV199_0395</name>
</gene>
<evidence type="ECO:0000256" key="1">
    <source>
        <dbReference type="SAM" id="SignalP"/>
    </source>
</evidence>
<feature type="signal peptide" evidence="1">
    <location>
        <begin position="1"/>
        <end position="19"/>
    </location>
</feature>
<evidence type="ECO:0000313" key="4">
    <source>
        <dbReference type="Proteomes" id="UP000293874"/>
    </source>
</evidence>
<dbReference type="GO" id="GO:0016787">
    <property type="term" value="F:hydrolase activity"/>
    <property type="evidence" value="ECO:0007669"/>
    <property type="project" value="UniProtKB-KW"/>
</dbReference>
<dbReference type="RefSeq" id="WP_130539005.1">
    <property type="nucleotide sequence ID" value="NZ_CP042431.1"/>
</dbReference>
<feature type="chain" id="PRO_5020272853" evidence="1">
    <location>
        <begin position="20"/>
        <end position="554"/>
    </location>
</feature>
<sequence>MHRLFYFLLFLSFGLATHARQLPELKPILDAQAGNAVIEIPAGTYLLNNMTNGAYQFHNLNNVEIRGNGASIICNSQELAFRFLNCTNITIKDFSIDYDPLCFTQGVIVAKDPSNLWFEVEIDPGYPVDNVRNTRVQFYDPATRQLKRNSITTGEGHYSAFARIGTTRRFRLTKNAAWVAYEKLGDLVVLDVVSTKANPAAHCFQLEKCTNAKVQNVSIYGSNSFSFFERDCKGSHYNGCKVGRGPMPAGIPARLRSGNADGIHSSLASVGPLVENCDIKHNGDDCIIVCGRSFPVCRIDSATKSIYVLSREGLPVFYVGDTLQHVLYAGTKSGKMKITAFESFVPSAADQSAVVSLYPDLLFKTSYTRGTRLQVDTLPAMGVGDIVYNESHTGKGFVIRNNNIGYNRSRGILIKSSNGIVHNNEIAGTAMNGILVAPEIHWMGGGFANNVEIRNNTLFECMFEKTNQGMPPGALSVWYVNGLAQVPAAGAFGQINVHHNTIRKCPYPAIVYSSVSGLTQASNVVEPYPCNSREHGKKFGTVYTGPVWEKNNTP</sequence>
<keyword evidence="1" id="KW-0732">Signal</keyword>
<feature type="domain" description="Right handed beta helix" evidence="2">
    <location>
        <begin position="393"/>
        <end position="523"/>
    </location>
</feature>
<keyword evidence="4" id="KW-1185">Reference proteome</keyword>
<dbReference type="AlphaFoldDB" id="A0A4Q7MZ59"/>
<dbReference type="InterPro" id="IPR012334">
    <property type="entry name" value="Pectin_lyas_fold"/>
</dbReference>
<dbReference type="SMART" id="SM00710">
    <property type="entry name" value="PbH1"/>
    <property type="match status" value="6"/>
</dbReference>
<protein>
    <submittedName>
        <fullName evidence="3">Glycosyl hydrolase family 28</fullName>
    </submittedName>
</protein>
<evidence type="ECO:0000259" key="2">
    <source>
        <dbReference type="Pfam" id="PF13229"/>
    </source>
</evidence>
<comment type="caution">
    <text evidence="3">The sequence shown here is derived from an EMBL/GenBank/DDBJ whole genome shotgun (WGS) entry which is preliminary data.</text>
</comment>
<dbReference type="OrthoDB" id="9807299at2"/>
<organism evidence="3 4">
    <name type="scientific">Pseudobacter ginsenosidimutans</name>
    <dbReference type="NCBI Taxonomy" id="661488"/>
    <lineage>
        <taxon>Bacteria</taxon>
        <taxon>Pseudomonadati</taxon>
        <taxon>Bacteroidota</taxon>
        <taxon>Chitinophagia</taxon>
        <taxon>Chitinophagales</taxon>
        <taxon>Chitinophagaceae</taxon>
        <taxon>Pseudobacter</taxon>
    </lineage>
</organism>
<dbReference type="Pfam" id="PF13229">
    <property type="entry name" value="Beta_helix"/>
    <property type="match status" value="1"/>
</dbReference>
<dbReference type="Gene3D" id="2.160.20.10">
    <property type="entry name" value="Single-stranded right-handed beta-helix, Pectin lyase-like"/>
    <property type="match status" value="2"/>
</dbReference>
<dbReference type="Proteomes" id="UP000293874">
    <property type="component" value="Unassembled WGS sequence"/>
</dbReference>
<proteinExistence type="predicted"/>